<dbReference type="Proteomes" id="UP000047420">
    <property type="component" value="Unassembled WGS sequence"/>
</dbReference>
<proteinExistence type="predicted"/>
<accession>A0ABP1ZK37</accession>
<dbReference type="EMBL" id="CVMG01000021">
    <property type="protein sequence ID" value="CRG51156.1"/>
    <property type="molecule type" value="Genomic_DNA"/>
</dbReference>
<evidence type="ECO:0000313" key="2">
    <source>
        <dbReference type="Proteomes" id="UP000047420"/>
    </source>
</evidence>
<evidence type="ECO:0000313" key="1">
    <source>
        <dbReference type="EMBL" id="CRG51156.1"/>
    </source>
</evidence>
<name>A0ABP1ZK37_9GAMM</name>
<reference evidence="1 2" key="1">
    <citation type="submission" date="2015-03" db="EMBL/GenBank/DDBJ databases">
        <authorList>
            <consortium name="Pathogen Informatics"/>
            <person name="Murphy D."/>
        </authorList>
    </citation>
    <scope>NUCLEOTIDE SEQUENCE [LARGE SCALE GENOMIC DNA]</scope>
    <source>
        <strain evidence="1 2">WP-931201</strain>
    </source>
</reference>
<comment type="caution">
    <text evidence="1">The sequence shown here is derived from an EMBL/GenBank/DDBJ whole genome shotgun (WGS) entry which is preliminary data.</text>
</comment>
<gene>
    <name evidence="1" type="ORF">ERS008478_02770</name>
</gene>
<organism evidence="1 2">
    <name type="scientific">Yersinia wautersii</name>
    <dbReference type="NCBI Taxonomy" id="1341643"/>
    <lineage>
        <taxon>Bacteria</taxon>
        <taxon>Pseudomonadati</taxon>
        <taxon>Pseudomonadota</taxon>
        <taxon>Gammaproteobacteria</taxon>
        <taxon>Enterobacterales</taxon>
        <taxon>Yersiniaceae</taxon>
        <taxon>Yersinia</taxon>
    </lineage>
</organism>
<dbReference type="RefSeq" id="WP_051373052.1">
    <property type="nucleotide sequence ID" value="NZ_CBLI010000160.1"/>
</dbReference>
<protein>
    <submittedName>
        <fullName evidence="1">Uncharacterized protein</fullName>
    </submittedName>
</protein>
<sequence length="67" mass="7409">MSQKITFSTNYVSTIEAYKEYSKNAGCSLSATISQVLHTAALSFLKKQIPLIDGESKKTDAEFFLDV</sequence>
<keyword evidence="2" id="KW-1185">Reference proteome</keyword>